<keyword evidence="2" id="KW-1185">Reference proteome</keyword>
<organism evidence="1 2">
    <name type="scientific">Triparma verrucosa</name>
    <dbReference type="NCBI Taxonomy" id="1606542"/>
    <lineage>
        <taxon>Eukaryota</taxon>
        <taxon>Sar</taxon>
        <taxon>Stramenopiles</taxon>
        <taxon>Ochrophyta</taxon>
        <taxon>Bolidophyceae</taxon>
        <taxon>Parmales</taxon>
        <taxon>Triparmaceae</taxon>
        <taxon>Triparma</taxon>
    </lineage>
</organism>
<comment type="caution">
    <text evidence="1">The sequence shown here is derived from an EMBL/GenBank/DDBJ whole genome shotgun (WGS) entry which is preliminary data.</text>
</comment>
<gene>
    <name evidence="1" type="ORF">TrVE_jg12737</name>
</gene>
<evidence type="ECO:0000313" key="2">
    <source>
        <dbReference type="Proteomes" id="UP001165160"/>
    </source>
</evidence>
<name>A0A9W7BY59_9STRA</name>
<dbReference type="AlphaFoldDB" id="A0A9W7BY59"/>
<proteinExistence type="predicted"/>
<accession>A0A9W7BY59</accession>
<dbReference type="Proteomes" id="UP001165160">
    <property type="component" value="Unassembled WGS sequence"/>
</dbReference>
<evidence type="ECO:0000313" key="1">
    <source>
        <dbReference type="EMBL" id="GMH95754.1"/>
    </source>
</evidence>
<reference evidence="2" key="1">
    <citation type="journal article" date="2023" name="Commun. Biol.">
        <title>Genome analysis of Parmales, the sister group of diatoms, reveals the evolutionary specialization of diatoms from phago-mixotrophs to photoautotrophs.</title>
        <authorList>
            <person name="Ban H."/>
            <person name="Sato S."/>
            <person name="Yoshikawa S."/>
            <person name="Yamada K."/>
            <person name="Nakamura Y."/>
            <person name="Ichinomiya M."/>
            <person name="Sato N."/>
            <person name="Blanc-Mathieu R."/>
            <person name="Endo H."/>
            <person name="Kuwata A."/>
            <person name="Ogata H."/>
        </authorList>
    </citation>
    <scope>NUCLEOTIDE SEQUENCE [LARGE SCALE GENOMIC DNA]</scope>
    <source>
        <strain evidence="2">NIES 3699</strain>
    </source>
</reference>
<protein>
    <submittedName>
        <fullName evidence="1">Uncharacterized protein</fullName>
    </submittedName>
</protein>
<dbReference type="EMBL" id="BRXX01000173">
    <property type="protein sequence ID" value="GMH95754.1"/>
    <property type="molecule type" value="Genomic_DNA"/>
</dbReference>
<sequence length="117" mass="12861">MTTRSSAELTVAFEAQGIVKTERDDVELEQIEGPAEPPPDNAAAPPFNNLFVLPGMATAYSTFLEKSHNYLQVDAEDMVCHENDLAEEDSKRQSVVKKLTQLMKKINPPGTENAGLE</sequence>